<comment type="caution">
    <text evidence="1">The sequence shown here is derived from an EMBL/GenBank/DDBJ whole genome shotgun (WGS) entry which is preliminary data.</text>
</comment>
<proteinExistence type="predicted"/>
<keyword evidence="2" id="KW-1185">Reference proteome</keyword>
<evidence type="ECO:0000313" key="1">
    <source>
        <dbReference type="EMBL" id="MFB3167956.1"/>
    </source>
</evidence>
<dbReference type="Proteomes" id="UP001241748">
    <property type="component" value="Unassembled WGS sequence"/>
</dbReference>
<name>A0ABV4YSX7_9BACI</name>
<reference evidence="1 2" key="1">
    <citation type="submission" date="2024-05" db="EMBL/GenBank/DDBJ databases">
        <authorList>
            <person name="Venkateswaran K."/>
        </authorList>
    </citation>
    <scope>NUCLEOTIDE SEQUENCE [LARGE SCALE GENOMIC DNA]</scope>
    <source>
        <strain evidence="1 2">179-C4-2-HS</strain>
    </source>
</reference>
<evidence type="ECO:0000313" key="2">
    <source>
        <dbReference type="Proteomes" id="UP001241748"/>
    </source>
</evidence>
<dbReference type="RefSeq" id="WP_306073974.1">
    <property type="nucleotide sequence ID" value="NZ_JAROBZ020000001.1"/>
</dbReference>
<accession>A0ABV4YSX7</accession>
<dbReference type="EMBL" id="JAROBZ020000001">
    <property type="protein sequence ID" value="MFB3167956.1"/>
    <property type="molecule type" value="Genomic_DNA"/>
</dbReference>
<gene>
    <name evidence="1" type="ORF">P5G62_012645</name>
</gene>
<protein>
    <submittedName>
        <fullName evidence="1">Uncharacterized protein</fullName>
    </submittedName>
</protein>
<organism evidence="1 2">
    <name type="scientific">Neobacillus driksii</name>
    <dbReference type="NCBI Taxonomy" id="3035913"/>
    <lineage>
        <taxon>Bacteria</taxon>
        <taxon>Bacillati</taxon>
        <taxon>Bacillota</taxon>
        <taxon>Bacilli</taxon>
        <taxon>Bacillales</taxon>
        <taxon>Bacillaceae</taxon>
        <taxon>Neobacillus</taxon>
    </lineage>
</organism>
<sequence>MEMDNGNVKKDHPQVMILAERNPRATQVEYTTLWLVYSYS</sequence>